<dbReference type="GO" id="GO:0016020">
    <property type="term" value="C:membrane"/>
    <property type="evidence" value="ECO:0007669"/>
    <property type="project" value="UniProtKB-SubCell"/>
</dbReference>
<evidence type="ECO:0000313" key="9">
    <source>
        <dbReference type="Proteomes" id="UP000294225"/>
    </source>
</evidence>
<evidence type="ECO:0000256" key="5">
    <source>
        <dbReference type="SAM" id="Phobius"/>
    </source>
</evidence>
<comment type="caution">
    <text evidence="7">The sequence shown here is derived from an EMBL/GenBank/DDBJ whole genome shotgun (WGS) entry which is preliminary data.</text>
</comment>
<evidence type="ECO:0000313" key="7">
    <source>
        <dbReference type="EMBL" id="TCC41893.1"/>
    </source>
</evidence>
<evidence type="ECO:0000313" key="6">
    <source>
        <dbReference type="EMBL" id="TCC16586.1"/>
    </source>
</evidence>
<dbReference type="Proteomes" id="UP000294225">
    <property type="component" value="Unassembled WGS sequence"/>
</dbReference>
<feature type="transmembrane region" description="Helical" evidence="5">
    <location>
        <begin position="115"/>
        <end position="131"/>
    </location>
</feature>
<evidence type="ECO:0000256" key="2">
    <source>
        <dbReference type="ARBA" id="ARBA00022692"/>
    </source>
</evidence>
<name>A0A4R0J5K2_9ACTN</name>
<keyword evidence="8" id="KW-1185">Reference proteome</keyword>
<dbReference type="InterPro" id="IPR032808">
    <property type="entry name" value="DoxX"/>
</dbReference>
<organism evidence="7 9">
    <name type="scientific">Kribbella speibonae</name>
    <dbReference type="NCBI Taxonomy" id="1572660"/>
    <lineage>
        <taxon>Bacteria</taxon>
        <taxon>Bacillati</taxon>
        <taxon>Actinomycetota</taxon>
        <taxon>Actinomycetes</taxon>
        <taxon>Propionibacteriales</taxon>
        <taxon>Kribbellaceae</taxon>
        <taxon>Kribbella</taxon>
    </lineage>
</organism>
<feature type="transmembrane region" description="Helical" evidence="5">
    <location>
        <begin position="21"/>
        <end position="43"/>
    </location>
</feature>
<reference evidence="8 9" key="1">
    <citation type="submission" date="2019-02" db="EMBL/GenBank/DDBJ databases">
        <title>Kribbella capetownensis sp. nov. and Kribbella speibonae sp. nov., isolated from soil.</title>
        <authorList>
            <person name="Curtis S.M."/>
            <person name="Norton I."/>
            <person name="Everest G.J."/>
            <person name="Meyers P.R."/>
        </authorList>
    </citation>
    <scope>NUCLEOTIDE SEQUENCE [LARGE SCALE GENOMIC DNA]</scope>
    <source>
        <strain evidence="6 8">SK5</strain>
        <strain evidence="7 9">YM55</strain>
    </source>
</reference>
<dbReference type="EMBL" id="SJJY01000013">
    <property type="protein sequence ID" value="TCC16586.1"/>
    <property type="molecule type" value="Genomic_DNA"/>
</dbReference>
<dbReference type="Pfam" id="PF13564">
    <property type="entry name" value="DoxX_2"/>
    <property type="match status" value="1"/>
</dbReference>
<keyword evidence="3 5" id="KW-1133">Transmembrane helix</keyword>
<evidence type="ECO:0000313" key="8">
    <source>
        <dbReference type="Proteomes" id="UP000292385"/>
    </source>
</evidence>
<dbReference type="EMBL" id="SJKC01000001">
    <property type="protein sequence ID" value="TCC41893.1"/>
    <property type="molecule type" value="Genomic_DNA"/>
</dbReference>
<gene>
    <name evidence="6" type="ORF">E0H58_39620</name>
    <name evidence="7" type="ORF">E0H92_09725</name>
</gene>
<dbReference type="RefSeq" id="WP_131468347.1">
    <property type="nucleotide sequence ID" value="NZ_SJJY01000013.1"/>
</dbReference>
<feature type="transmembrane region" description="Helical" evidence="5">
    <location>
        <begin position="90"/>
        <end position="109"/>
    </location>
</feature>
<accession>A0A4R0J5K2</accession>
<comment type="subcellular location">
    <subcellularLocation>
        <location evidence="1">Membrane</location>
        <topology evidence="1">Multi-pass membrane protein</topology>
    </subcellularLocation>
</comment>
<feature type="transmembrane region" description="Helical" evidence="5">
    <location>
        <begin position="63"/>
        <end position="81"/>
    </location>
</feature>
<keyword evidence="4 5" id="KW-0472">Membrane</keyword>
<evidence type="ECO:0000256" key="3">
    <source>
        <dbReference type="ARBA" id="ARBA00022989"/>
    </source>
</evidence>
<dbReference type="Proteomes" id="UP000292385">
    <property type="component" value="Unassembled WGS sequence"/>
</dbReference>
<keyword evidence="2 5" id="KW-0812">Transmembrane</keyword>
<evidence type="ECO:0000256" key="1">
    <source>
        <dbReference type="ARBA" id="ARBA00004141"/>
    </source>
</evidence>
<dbReference type="AlphaFoldDB" id="A0A4R0J5K2"/>
<sequence>MNTFALRSTARTASPTRSGRARTVGIWVVRIGLGAQFVMGGAAKLAGDAQMVAMFDDIGAGQWFRLLVGILEVAGGIGLLVPRRPRLTRLAAAGLVALMVGAAITNVGVLGTAPTLPLVFGALAGAVALVRR</sequence>
<evidence type="ECO:0000256" key="4">
    <source>
        <dbReference type="ARBA" id="ARBA00023136"/>
    </source>
</evidence>
<protein>
    <submittedName>
        <fullName evidence="7">DoxX family protein</fullName>
    </submittedName>
</protein>
<proteinExistence type="predicted"/>